<evidence type="ECO:0000256" key="2">
    <source>
        <dbReference type="ARBA" id="ARBA00022840"/>
    </source>
</evidence>
<reference evidence="4 5" key="1">
    <citation type="submission" date="2019-02" db="EMBL/GenBank/DDBJ databases">
        <authorList>
            <consortium name="Pathogen Informatics"/>
        </authorList>
    </citation>
    <scope>NUCLEOTIDE SEQUENCE [LARGE SCALE GENOMIC DNA]</scope>
    <source>
        <strain evidence="4 5">078GUE027</strain>
    </source>
</reference>
<feature type="domain" description="Sigma-54 factor interaction" evidence="3">
    <location>
        <begin position="1"/>
        <end position="72"/>
    </location>
</feature>
<sequence>MPLELQTKLLKVLQEKQIMPVGSHNIINIGVRIISATNKNLEQIIDNSHFRENLYYRLNTIPINIPLVRERRYINYYGRFN</sequence>
<dbReference type="Proteomes" id="UP000346772">
    <property type="component" value="Unassembled WGS sequence"/>
</dbReference>
<keyword evidence="1" id="KW-0547">Nucleotide-binding</keyword>
<dbReference type="Gene3D" id="3.40.50.300">
    <property type="entry name" value="P-loop containing nucleotide triphosphate hydrolases"/>
    <property type="match status" value="1"/>
</dbReference>
<protein>
    <submittedName>
        <fullName evidence="4">Sigma-54 dependent transcriptional regulator</fullName>
    </submittedName>
</protein>
<dbReference type="SUPFAM" id="SSF52540">
    <property type="entry name" value="P-loop containing nucleoside triphosphate hydrolases"/>
    <property type="match status" value="1"/>
</dbReference>
<dbReference type="InterPro" id="IPR027417">
    <property type="entry name" value="P-loop_NTPase"/>
</dbReference>
<evidence type="ECO:0000256" key="1">
    <source>
        <dbReference type="ARBA" id="ARBA00022741"/>
    </source>
</evidence>
<evidence type="ECO:0000313" key="5">
    <source>
        <dbReference type="Proteomes" id="UP000346772"/>
    </source>
</evidence>
<comment type="caution">
    <text evidence="4">The sequence shown here is derived from an EMBL/GenBank/DDBJ whole genome shotgun (WGS) entry which is preliminary data.</text>
</comment>
<dbReference type="Pfam" id="PF00158">
    <property type="entry name" value="Sigma54_activat"/>
    <property type="match status" value="1"/>
</dbReference>
<evidence type="ECO:0000259" key="3">
    <source>
        <dbReference type="PROSITE" id="PS50045"/>
    </source>
</evidence>
<dbReference type="PANTHER" id="PTHR32071">
    <property type="entry name" value="TRANSCRIPTIONAL REGULATORY PROTEIN"/>
    <property type="match status" value="1"/>
</dbReference>
<dbReference type="GO" id="GO:0006355">
    <property type="term" value="P:regulation of DNA-templated transcription"/>
    <property type="evidence" value="ECO:0007669"/>
    <property type="project" value="InterPro"/>
</dbReference>
<proteinExistence type="predicted"/>
<evidence type="ECO:0000313" key="4">
    <source>
        <dbReference type="EMBL" id="VFD55464.1"/>
    </source>
</evidence>
<dbReference type="PROSITE" id="PS50045">
    <property type="entry name" value="SIGMA54_INTERACT_4"/>
    <property type="match status" value="1"/>
</dbReference>
<accession>A0AAX3H2V7</accession>
<dbReference type="EMBL" id="CAADAT010000020">
    <property type="protein sequence ID" value="VFD55464.1"/>
    <property type="molecule type" value="Genomic_DNA"/>
</dbReference>
<keyword evidence="2" id="KW-0067">ATP-binding</keyword>
<name>A0AAX3H2V7_CLODI</name>
<gene>
    <name evidence="4" type="primary">fhlA_2</name>
    <name evidence="4" type="ORF">SAMEA1710456_02990</name>
</gene>
<dbReference type="AlphaFoldDB" id="A0AAX3H2V7"/>
<organism evidence="4 5">
    <name type="scientific">Clostridioides difficile</name>
    <name type="common">Peptoclostridium difficile</name>
    <dbReference type="NCBI Taxonomy" id="1496"/>
    <lineage>
        <taxon>Bacteria</taxon>
        <taxon>Bacillati</taxon>
        <taxon>Bacillota</taxon>
        <taxon>Clostridia</taxon>
        <taxon>Peptostreptococcales</taxon>
        <taxon>Peptostreptococcaceae</taxon>
        <taxon>Clostridioides</taxon>
    </lineage>
</organism>
<dbReference type="InterPro" id="IPR002078">
    <property type="entry name" value="Sigma_54_int"/>
</dbReference>
<dbReference type="GO" id="GO:0005524">
    <property type="term" value="F:ATP binding"/>
    <property type="evidence" value="ECO:0007669"/>
    <property type="project" value="UniProtKB-KW"/>
</dbReference>